<keyword evidence="1" id="KW-0472">Membrane</keyword>
<feature type="domain" description="Uncharacterized protein YyaB-like PH" evidence="2">
    <location>
        <begin position="54"/>
        <end position="128"/>
    </location>
</feature>
<sequence length="137" mass="15716">MKVYKANKKGFIYIIIIFVLIPVIGCYLSEDDRILNTLILAIPLYLLLWIYFDTGYKIEGNRLFYRSGFLRGSINIDDISQITVGKTMWAGNKPALAKKGLIIQYRYDTIYIAPESNDELIADLLNLNPQIKVNGNY</sequence>
<dbReference type="OrthoDB" id="1437824at2"/>
<dbReference type="KEGG" id="cpip:CJF12_10540"/>
<gene>
    <name evidence="3" type="ORF">IQ37_18050</name>
</gene>
<evidence type="ECO:0000259" key="2">
    <source>
        <dbReference type="Pfam" id="PF06713"/>
    </source>
</evidence>
<feature type="transmembrane region" description="Helical" evidence="1">
    <location>
        <begin position="12"/>
        <end position="28"/>
    </location>
</feature>
<dbReference type="InterPro" id="IPR009589">
    <property type="entry name" value="PH_YyaB-like"/>
</dbReference>
<feature type="transmembrane region" description="Helical" evidence="1">
    <location>
        <begin position="34"/>
        <end position="52"/>
    </location>
</feature>
<accession>A0A086AHH9</accession>
<dbReference type="GO" id="GO:0030153">
    <property type="term" value="P:bacteriocin immunity"/>
    <property type="evidence" value="ECO:0007669"/>
    <property type="project" value="InterPro"/>
</dbReference>
<dbReference type="EMBL" id="JPRJ01000052">
    <property type="protein sequence ID" value="KFF16143.1"/>
    <property type="molecule type" value="Genomic_DNA"/>
</dbReference>
<evidence type="ECO:0000256" key="1">
    <source>
        <dbReference type="SAM" id="Phobius"/>
    </source>
</evidence>
<dbReference type="RefSeq" id="WP_034687589.1">
    <property type="nucleotide sequence ID" value="NZ_CP023049.2"/>
</dbReference>
<dbReference type="AlphaFoldDB" id="A0A086AHH9"/>
<organism evidence="3 4">
    <name type="scientific">Chryseobacterium piperi</name>
    <dbReference type="NCBI Taxonomy" id="558152"/>
    <lineage>
        <taxon>Bacteria</taxon>
        <taxon>Pseudomonadati</taxon>
        <taxon>Bacteroidota</taxon>
        <taxon>Flavobacteriia</taxon>
        <taxon>Flavobacteriales</taxon>
        <taxon>Weeksellaceae</taxon>
        <taxon>Chryseobacterium group</taxon>
        <taxon>Chryseobacterium</taxon>
    </lineage>
</organism>
<name>A0A086AHH9_9FLAO</name>
<comment type="caution">
    <text evidence="3">The sequence shown here is derived from an EMBL/GenBank/DDBJ whole genome shotgun (WGS) entry which is preliminary data.</text>
</comment>
<reference evidence="3 4" key="1">
    <citation type="submission" date="2014-07" db="EMBL/GenBank/DDBJ databases">
        <title>Genome of Chryseobacterium piperi CTM.</title>
        <authorList>
            <person name="Pipes S.E."/>
            <person name="Stropko S.J."/>
            <person name="Newman J.D."/>
        </authorList>
    </citation>
    <scope>NUCLEOTIDE SEQUENCE [LARGE SCALE GENOMIC DNA]</scope>
    <source>
        <strain evidence="3 4">CTM</strain>
    </source>
</reference>
<dbReference type="eggNOG" id="ENOG5032TSP">
    <property type="taxonomic scope" value="Bacteria"/>
</dbReference>
<evidence type="ECO:0000313" key="4">
    <source>
        <dbReference type="Proteomes" id="UP000028709"/>
    </source>
</evidence>
<proteinExistence type="predicted"/>
<dbReference type="Pfam" id="PF06713">
    <property type="entry name" value="bPH_4"/>
    <property type="match status" value="1"/>
</dbReference>
<keyword evidence="1" id="KW-1133">Transmembrane helix</keyword>
<keyword evidence="1" id="KW-0812">Transmembrane</keyword>
<evidence type="ECO:0000313" key="3">
    <source>
        <dbReference type="EMBL" id="KFF16143.1"/>
    </source>
</evidence>
<dbReference type="Proteomes" id="UP000028709">
    <property type="component" value="Unassembled WGS sequence"/>
</dbReference>
<keyword evidence="4" id="KW-1185">Reference proteome</keyword>
<protein>
    <recommendedName>
        <fullName evidence="2">Uncharacterized protein YyaB-like PH domain-containing protein</fullName>
    </recommendedName>
</protein>
<dbReference type="STRING" id="558152.IQ37_18050"/>